<keyword evidence="2" id="KW-0378">Hydrolase</keyword>
<name>A0A1X1YBV4_9MYCO</name>
<dbReference type="PANTHER" id="PTHR30231">
    <property type="entry name" value="DNA POLYMERASE III SUBUNIT EPSILON"/>
    <property type="match status" value="1"/>
</dbReference>
<gene>
    <name evidence="5" type="ORF">AWC16_19190</name>
</gene>
<organism evidence="5 6">
    <name type="scientific">Mycolicibacter longobardus</name>
    <dbReference type="NCBI Taxonomy" id="1108812"/>
    <lineage>
        <taxon>Bacteria</taxon>
        <taxon>Bacillati</taxon>
        <taxon>Actinomycetota</taxon>
        <taxon>Actinomycetes</taxon>
        <taxon>Mycobacteriales</taxon>
        <taxon>Mycobacteriaceae</taxon>
        <taxon>Mycolicibacter</taxon>
    </lineage>
</organism>
<evidence type="ECO:0000313" key="6">
    <source>
        <dbReference type="Proteomes" id="UP000193866"/>
    </source>
</evidence>
<dbReference type="AlphaFoldDB" id="A0A1X1YBV4"/>
<sequence length="164" mass="18157">MTQPGRAVILDVETAWMFGPICEIAVIDVFSGRLLLNTLVNPGVAIDPAAYAVHGISDSEVSAPGVPMWSAVFDQLRAVVAGRAILAYNADYDRDAIWADCHRYGLTDLWVMDAANWADVMAPRSHHRYQTWFLKNEGGHRAAGDVATTRRHLLEMTEPAPWPR</sequence>
<accession>A0A1X1YBV4</accession>
<dbReference type="InterPro" id="IPR013520">
    <property type="entry name" value="Ribonucl_H"/>
</dbReference>
<comment type="caution">
    <text evidence="5">The sequence shown here is derived from an EMBL/GenBank/DDBJ whole genome shotgun (WGS) entry which is preliminary data.</text>
</comment>
<keyword evidence="3" id="KW-0269">Exonuclease</keyword>
<evidence type="ECO:0000313" key="5">
    <source>
        <dbReference type="EMBL" id="ORW08559.1"/>
    </source>
</evidence>
<keyword evidence="1" id="KW-0540">Nuclease</keyword>
<dbReference type="Proteomes" id="UP000193866">
    <property type="component" value="Unassembled WGS sequence"/>
</dbReference>
<dbReference type="SMART" id="SM00479">
    <property type="entry name" value="EXOIII"/>
    <property type="match status" value="1"/>
</dbReference>
<dbReference type="CDD" id="cd06127">
    <property type="entry name" value="DEDDh"/>
    <property type="match status" value="1"/>
</dbReference>
<evidence type="ECO:0000256" key="2">
    <source>
        <dbReference type="ARBA" id="ARBA00022801"/>
    </source>
</evidence>
<dbReference type="GO" id="GO:0008408">
    <property type="term" value="F:3'-5' exonuclease activity"/>
    <property type="evidence" value="ECO:0007669"/>
    <property type="project" value="TreeGrafter"/>
</dbReference>
<evidence type="ECO:0000259" key="4">
    <source>
        <dbReference type="SMART" id="SM00479"/>
    </source>
</evidence>
<reference evidence="5 6" key="1">
    <citation type="submission" date="2016-01" db="EMBL/GenBank/DDBJ databases">
        <title>The new phylogeny of the genus Mycobacterium.</title>
        <authorList>
            <person name="Tarcisio F."/>
            <person name="Conor M."/>
            <person name="Antonella G."/>
            <person name="Elisabetta G."/>
            <person name="Giulia F.S."/>
            <person name="Sara T."/>
            <person name="Anna F."/>
            <person name="Clotilde B."/>
            <person name="Roberto B."/>
            <person name="Veronica D.S."/>
            <person name="Fabio R."/>
            <person name="Monica P."/>
            <person name="Olivier J."/>
            <person name="Enrico T."/>
            <person name="Nicola S."/>
        </authorList>
    </citation>
    <scope>NUCLEOTIDE SEQUENCE [LARGE SCALE GENOMIC DNA]</scope>
    <source>
        <strain evidence="5 6">DSM 45394</strain>
    </source>
</reference>
<proteinExistence type="predicted"/>
<dbReference type="SUPFAM" id="SSF53098">
    <property type="entry name" value="Ribonuclease H-like"/>
    <property type="match status" value="1"/>
</dbReference>
<dbReference type="EMBL" id="LQPG01000035">
    <property type="protein sequence ID" value="ORW08559.1"/>
    <property type="molecule type" value="Genomic_DNA"/>
</dbReference>
<evidence type="ECO:0000256" key="3">
    <source>
        <dbReference type="ARBA" id="ARBA00022839"/>
    </source>
</evidence>
<feature type="domain" description="Exonuclease" evidence="4">
    <location>
        <begin position="6"/>
        <end position="162"/>
    </location>
</feature>
<protein>
    <recommendedName>
        <fullName evidence="4">Exonuclease domain-containing protein</fullName>
    </recommendedName>
</protein>
<evidence type="ECO:0000256" key="1">
    <source>
        <dbReference type="ARBA" id="ARBA00022722"/>
    </source>
</evidence>
<dbReference type="Gene3D" id="3.30.420.10">
    <property type="entry name" value="Ribonuclease H-like superfamily/Ribonuclease H"/>
    <property type="match status" value="1"/>
</dbReference>
<dbReference type="InterPro" id="IPR036397">
    <property type="entry name" value="RNaseH_sf"/>
</dbReference>
<dbReference type="STRING" id="1108812.AWC16_19190"/>
<keyword evidence="6" id="KW-1185">Reference proteome</keyword>
<dbReference type="PANTHER" id="PTHR30231:SF4">
    <property type="entry name" value="PROTEIN NEN2"/>
    <property type="match status" value="1"/>
</dbReference>
<dbReference type="InterPro" id="IPR012337">
    <property type="entry name" value="RNaseH-like_sf"/>
</dbReference>
<dbReference type="GO" id="GO:0003676">
    <property type="term" value="F:nucleic acid binding"/>
    <property type="evidence" value="ECO:0007669"/>
    <property type="project" value="InterPro"/>
</dbReference>